<dbReference type="CDD" id="cd12148">
    <property type="entry name" value="fungal_TF_MHR"/>
    <property type="match status" value="1"/>
</dbReference>
<dbReference type="PANTHER" id="PTHR31313:SF81">
    <property type="entry name" value="TY1 ENHANCER ACTIVATOR"/>
    <property type="match status" value="1"/>
</dbReference>
<keyword evidence="1" id="KW-0479">Metal-binding</keyword>
<evidence type="ECO:0000256" key="7">
    <source>
        <dbReference type="SAM" id="MobiDB-lite"/>
    </source>
</evidence>
<dbReference type="STRING" id="1890683.A0A427XYE8"/>
<accession>A0A427XYE8</accession>
<organism evidence="9 10">
    <name type="scientific">Saitozyma podzolica</name>
    <dbReference type="NCBI Taxonomy" id="1890683"/>
    <lineage>
        <taxon>Eukaryota</taxon>
        <taxon>Fungi</taxon>
        <taxon>Dikarya</taxon>
        <taxon>Basidiomycota</taxon>
        <taxon>Agaricomycotina</taxon>
        <taxon>Tremellomycetes</taxon>
        <taxon>Tremellales</taxon>
        <taxon>Trimorphomycetaceae</taxon>
        <taxon>Saitozyma</taxon>
    </lineage>
</organism>
<dbReference type="InterPro" id="IPR007219">
    <property type="entry name" value="XnlR_reg_dom"/>
</dbReference>
<keyword evidence="5" id="KW-0804">Transcription</keyword>
<dbReference type="GO" id="GO:0006351">
    <property type="term" value="P:DNA-templated transcription"/>
    <property type="evidence" value="ECO:0007669"/>
    <property type="project" value="InterPro"/>
</dbReference>
<evidence type="ECO:0000259" key="8">
    <source>
        <dbReference type="Pfam" id="PF04082"/>
    </source>
</evidence>
<evidence type="ECO:0000256" key="2">
    <source>
        <dbReference type="ARBA" id="ARBA00022833"/>
    </source>
</evidence>
<keyword evidence="2" id="KW-0862">Zinc</keyword>
<sequence>MEPGSCDAPAGDNTLLQAIEVRHVADGLREEASPPAADRRGHAKYRLTLDDAGNITYHGITGWDPGQDVPSSDWCLATSSSSQHSHTADFPLPAHPFPSLSESLSQNQALAPIFQELATSKHISVAPELGDALLNAYHCYQVFEITSRASFLRDMVLGGTCFSEFLLMVLYACASRMIDGLTEEQKLAQGDLFVKLAKAYLAKEMEGPTKITTIQGLLLLSGRECALGDISQGWNHAGLATRDRLFWAAFIWDKALSLALGREPTFHPRPGGDPSTIPDFDDDNEHWIPSESRDNVPQIRARFVDETRKRLDALWYDVPSLMKAGPTQPSPPPHIFGFLMLFRASYILLHRPTITASDIATASDLRQSVYNTELRCRIARFQGARRPNGGSGETSVWLRIMDKNLVRAPSIRRSVQHISGLVRHVLEETRSSQCPKAHFANSEGHATPILDNILGGQSHLTSSTCSRPNETQGRAHFGH</sequence>
<dbReference type="Proteomes" id="UP000279259">
    <property type="component" value="Unassembled WGS sequence"/>
</dbReference>
<dbReference type="AlphaFoldDB" id="A0A427XYE8"/>
<reference evidence="9 10" key="1">
    <citation type="submission" date="2018-11" db="EMBL/GenBank/DDBJ databases">
        <title>Genome sequence of Saitozyma podzolica DSM 27192.</title>
        <authorList>
            <person name="Aliyu H."/>
            <person name="Gorte O."/>
            <person name="Ochsenreither K."/>
        </authorList>
    </citation>
    <scope>NUCLEOTIDE SEQUENCE [LARGE SCALE GENOMIC DNA]</scope>
    <source>
        <strain evidence="9 10">DSM 27192</strain>
    </source>
</reference>
<protein>
    <recommendedName>
        <fullName evidence="8">Xylanolytic transcriptional activator regulatory domain-containing protein</fullName>
    </recommendedName>
</protein>
<feature type="domain" description="Xylanolytic transcriptional activator regulatory" evidence="8">
    <location>
        <begin position="138"/>
        <end position="242"/>
    </location>
</feature>
<dbReference type="OrthoDB" id="2593029at2759"/>
<evidence type="ECO:0000256" key="5">
    <source>
        <dbReference type="ARBA" id="ARBA00023163"/>
    </source>
</evidence>
<comment type="caution">
    <text evidence="9">The sequence shown here is derived from an EMBL/GenBank/DDBJ whole genome shotgun (WGS) entry which is preliminary data.</text>
</comment>
<dbReference type="EMBL" id="RSCD01000024">
    <property type="protein sequence ID" value="RSH83735.1"/>
    <property type="molecule type" value="Genomic_DNA"/>
</dbReference>
<dbReference type="InterPro" id="IPR051615">
    <property type="entry name" value="Transcr_Regulatory_Elem"/>
</dbReference>
<evidence type="ECO:0000256" key="6">
    <source>
        <dbReference type="ARBA" id="ARBA00023242"/>
    </source>
</evidence>
<feature type="compositionally biased region" description="Polar residues" evidence="7">
    <location>
        <begin position="460"/>
        <end position="472"/>
    </location>
</feature>
<dbReference type="GO" id="GO:0008270">
    <property type="term" value="F:zinc ion binding"/>
    <property type="evidence" value="ECO:0007669"/>
    <property type="project" value="InterPro"/>
</dbReference>
<feature type="region of interest" description="Disordered" evidence="7">
    <location>
        <begin position="460"/>
        <end position="479"/>
    </location>
</feature>
<evidence type="ECO:0000313" key="9">
    <source>
        <dbReference type="EMBL" id="RSH83735.1"/>
    </source>
</evidence>
<evidence type="ECO:0000256" key="1">
    <source>
        <dbReference type="ARBA" id="ARBA00022723"/>
    </source>
</evidence>
<dbReference type="GO" id="GO:0003677">
    <property type="term" value="F:DNA binding"/>
    <property type="evidence" value="ECO:0007669"/>
    <property type="project" value="UniProtKB-KW"/>
</dbReference>
<keyword evidence="4" id="KW-0238">DNA-binding</keyword>
<proteinExistence type="predicted"/>
<keyword evidence="3" id="KW-0805">Transcription regulation</keyword>
<dbReference type="Pfam" id="PF04082">
    <property type="entry name" value="Fungal_trans"/>
    <property type="match status" value="1"/>
</dbReference>
<name>A0A427XYE8_9TREE</name>
<evidence type="ECO:0000313" key="10">
    <source>
        <dbReference type="Proteomes" id="UP000279259"/>
    </source>
</evidence>
<evidence type="ECO:0000256" key="3">
    <source>
        <dbReference type="ARBA" id="ARBA00023015"/>
    </source>
</evidence>
<evidence type="ECO:0000256" key="4">
    <source>
        <dbReference type="ARBA" id="ARBA00023125"/>
    </source>
</evidence>
<dbReference type="PANTHER" id="PTHR31313">
    <property type="entry name" value="TY1 ENHANCER ACTIVATOR"/>
    <property type="match status" value="1"/>
</dbReference>
<keyword evidence="10" id="KW-1185">Reference proteome</keyword>
<gene>
    <name evidence="9" type="ORF">EHS25_005639</name>
</gene>
<keyword evidence="6" id="KW-0539">Nucleus</keyword>